<dbReference type="Proteomes" id="UP000177080">
    <property type="component" value="Unassembled WGS sequence"/>
</dbReference>
<gene>
    <name evidence="1" type="ORF">A2989_03320</name>
</gene>
<dbReference type="InterPro" id="IPR010985">
    <property type="entry name" value="Ribbon_hlx_hlx"/>
</dbReference>
<dbReference type="STRING" id="1797259.A2989_03320"/>
<comment type="caution">
    <text evidence="1">The sequence shown here is derived from an EMBL/GenBank/DDBJ whole genome shotgun (WGS) entry which is preliminary data.</text>
</comment>
<dbReference type="EMBL" id="MEXN01000005">
    <property type="protein sequence ID" value="OGD03685.1"/>
    <property type="molecule type" value="Genomic_DNA"/>
</dbReference>
<reference evidence="1 2" key="1">
    <citation type="journal article" date="2016" name="Nat. Commun.">
        <title>Thousands of microbial genomes shed light on interconnected biogeochemical processes in an aquifer system.</title>
        <authorList>
            <person name="Anantharaman K."/>
            <person name="Brown C.T."/>
            <person name="Hug L.A."/>
            <person name="Sharon I."/>
            <person name="Castelle C.J."/>
            <person name="Probst A.J."/>
            <person name="Thomas B.C."/>
            <person name="Singh A."/>
            <person name="Wilkins M.J."/>
            <person name="Karaoz U."/>
            <person name="Brodie E.L."/>
            <person name="Williams K.H."/>
            <person name="Hubbard S.S."/>
            <person name="Banfield J.F."/>
        </authorList>
    </citation>
    <scope>NUCLEOTIDE SEQUENCE [LARGE SCALE GENOMIC DNA]</scope>
</reference>
<organism evidence="1 2">
    <name type="scientific">Candidatus Amesbacteria bacterium RIFCSPLOWO2_01_FULL_48_25</name>
    <dbReference type="NCBI Taxonomy" id="1797259"/>
    <lineage>
        <taxon>Bacteria</taxon>
        <taxon>Candidatus Amesiibacteriota</taxon>
    </lineage>
</organism>
<sequence length="92" mass="10979">MQTVTTNLRIDEEVYRRNRLIAVEEGMSFNEYVNQILREEPTRRYLASAKKTKKSKTGEDFYEAFEKFIDDPYERKPMGLSEEDKIIYGDNE</sequence>
<dbReference type="GO" id="GO:0006355">
    <property type="term" value="P:regulation of DNA-templated transcription"/>
    <property type="evidence" value="ECO:0007669"/>
    <property type="project" value="InterPro"/>
</dbReference>
<evidence type="ECO:0000313" key="2">
    <source>
        <dbReference type="Proteomes" id="UP000177080"/>
    </source>
</evidence>
<dbReference type="SUPFAM" id="SSF47598">
    <property type="entry name" value="Ribbon-helix-helix"/>
    <property type="match status" value="1"/>
</dbReference>
<dbReference type="AlphaFoldDB" id="A0A1F4ZBW2"/>
<evidence type="ECO:0000313" key="1">
    <source>
        <dbReference type="EMBL" id="OGD03685.1"/>
    </source>
</evidence>
<proteinExistence type="predicted"/>
<accession>A0A1F4ZBW2</accession>
<protein>
    <submittedName>
        <fullName evidence="1">Uncharacterized protein</fullName>
    </submittedName>
</protein>
<name>A0A1F4ZBW2_9BACT</name>